<name>A0A0F9NV08_9ZZZZ</name>
<dbReference type="EMBL" id="LAZR01003128">
    <property type="protein sequence ID" value="KKN21679.1"/>
    <property type="molecule type" value="Genomic_DNA"/>
</dbReference>
<comment type="caution">
    <text evidence="1">The sequence shown here is derived from an EMBL/GenBank/DDBJ whole genome shotgun (WGS) entry which is preliminary data.</text>
</comment>
<protein>
    <submittedName>
        <fullName evidence="1">Uncharacterized protein</fullName>
    </submittedName>
</protein>
<accession>A0A0F9NV08</accession>
<proteinExistence type="predicted"/>
<evidence type="ECO:0000313" key="1">
    <source>
        <dbReference type="EMBL" id="KKN21679.1"/>
    </source>
</evidence>
<dbReference type="AlphaFoldDB" id="A0A0F9NV08"/>
<reference evidence="1" key="1">
    <citation type="journal article" date="2015" name="Nature">
        <title>Complex archaea that bridge the gap between prokaryotes and eukaryotes.</title>
        <authorList>
            <person name="Spang A."/>
            <person name="Saw J.H."/>
            <person name="Jorgensen S.L."/>
            <person name="Zaremba-Niedzwiedzka K."/>
            <person name="Martijn J."/>
            <person name="Lind A.E."/>
            <person name="van Eijk R."/>
            <person name="Schleper C."/>
            <person name="Guy L."/>
            <person name="Ettema T.J."/>
        </authorList>
    </citation>
    <scope>NUCLEOTIDE SEQUENCE</scope>
</reference>
<sequence length="60" mass="6985">MGYITICAWSNENEDYNTWQTDCGNLWQIIDGTPKDNKMRFCPYCGRPIMELEMVKDGTS</sequence>
<gene>
    <name evidence="1" type="ORF">LCGC14_0923070</name>
</gene>
<organism evidence="1">
    <name type="scientific">marine sediment metagenome</name>
    <dbReference type="NCBI Taxonomy" id="412755"/>
    <lineage>
        <taxon>unclassified sequences</taxon>
        <taxon>metagenomes</taxon>
        <taxon>ecological metagenomes</taxon>
    </lineage>
</organism>